<keyword evidence="16" id="KW-1185">Reference proteome</keyword>
<dbReference type="FunFam" id="3.40.50.2300:FF:000018">
    <property type="entry name" value="DNA-binding transcriptional regulator NtrC"/>
    <property type="match status" value="1"/>
</dbReference>
<keyword evidence="7" id="KW-0805">Transcription regulation</keyword>
<dbReference type="Pfam" id="PF00158">
    <property type="entry name" value="Sigma54_activat"/>
    <property type="match status" value="1"/>
</dbReference>
<dbReference type="InterPro" id="IPR009057">
    <property type="entry name" value="Homeodomain-like_sf"/>
</dbReference>
<dbReference type="FunFam" id="3.40.50.300:FF:000006">
    <property type="entry name" value="DNA-binding transcriptional regulator NtrC"/>
    <property type="match status" value="1"/>
</dbReference>
<evidence type="ECO:0000313" key="16">
    <source>
        <dbReference type="Proteomes" id="UP001154240"/>
    </source>
</evidence>
<feature type="modified residue" description="4-aspartylphosphate" evidence="11">
    <location>
        <position position="57"/>
    </location>
</feature>
<evidence type="ECO:0000256" key="1">
    <source>
        <dbReference type="ARBA" id="ARBA00004496"/>
    </source>
</evidence>
<dbReference type="EMBL" id="JAPHEH010000001">
    <property type="protein sequence ID" value="MDG4476488.1"/>
    <property type="molecule type" value="Genomic_DNA"/>
</dbReference>
<accession>A0A9X4MJ66</accession>
<dbReference type="PROSITE" id="PS50045">
    <property type="entry name" value="SIGMA54_INTERACT_4"/>
    <property type="match status" value="1"/>
</dbReference>
<dbReference type="Gene3D" id="1.10.8.60">
    <property type="match status" value="1"/>
</dbReference>
<keyword evidence="10" id="KW-0804">Transcription</keyword>
<feature type="compositionally biased region" description="Polar residues" evidence="12">
    <location>
        <begin position="129"/>
        <end position="142"/>
    </location>
</feature>
<dbReference type="SUPFAM" id="SSF46689">
    <property type="entry name" value="Homeodomain-like"/>
    <property type="match status" value="1"/>
</dbReference>
<dbReference type="SUPFAM" id="SSF52540">
    <property type="entry name" value="P-loop containing nucleoside triphosphate hydrolases"/>
    <property type="match status" value="1"/>
</dbReference>
<dbReference type="InterPro" id="IPR003593">
    <property type="entry name" value="AAA+_ATPase"/>
</dbReference>
<comment type="subcellular location">
    <subcellularLocation>
        <location evidence="1">Cytoplasm</location>
    </subcellularLocation>
</comment>
<dbReference type="PROSITE" id="PS50110">
    <property type="entry name" value="RESPONSE_REGULATORY"/>
    <property type="match status" value="1"/>
</dbReference>
<gene>
    <name evidence="15" type="ORF">OLX77_10015</name>
</gene>
<dbReference type="InterPro" id="IPR027417">
    <property type="entry name" value="P-loop_NTPase"/>
</dbReference>
<dbReference type="PRINTS" id="PR01590">
    <property type="entry name" value="HTHFIS"/>
</dbReference>
<dbReference type="InterPro" id="IPR002078">
    <property type="entry name" value="Sigma_54_int"/>
</dbReference>
<dbReference type="SMART" id="SM00382">
    <property type="entry name" value="AAA"/>
    <property type="match status" value="1"/>
</dbReference>
<dbReference type="Gene3D" id="3.40.50.300">
    <property type="entry name" value="P-loop containing nucleotide triphosphate hydrolases"/>
    <property type="match status" value="1"/>
</dbReference>
<dbReference type="FunFam" id="1.10.8.60:FF:000014">
    <property type="entry name" value="DNA-binding transcriptional regulator NtrC"/>
    <property type="match status" value="1"/>
</dbReference>
<evidence type="ECO:0000313" key="15">
    <source>
        <dbReference type="EMBL" id="MDG4476488.1"/>
    </source>
</evidence>
<dbReference type="Pfam" id="PF00072">
    <property type="entry name" value="Response_reg"/>
    <property type="match status" value="1"/>
</dbReference>
<name>A0A9X4MJ66_9BACT</name>
<dbReference type="CDD" id="cd00156">
    <property type="entry name" value="REC"/>
    <property type="match status" value="1"/>
</dbReference>
<evidence type="ECO:0000256" key="3">
    <source>
        <dbReference type="ARBA" id="ARBA00022553"/>
    </source>
</evidence>
<proteinExistence type="predicted"/>
<dbReference type="InterPro" id="IPR025662">
    <property type="entry name" value="Sigma_54_int_dom_ATP-bd_1"/>
</dbReference>
<dbReference type="InterPro" id="IPR058031">
    <property type="entry name" value="AAA_lid_NorR"/>
</dbReference>
<dbReference type="SUPFAM" id="SSF52172">
    <property type="entry name" value="CheY-like"/>
    <property type="match status" value="1"/>
</dbReference>
<evidence type="ECO:0000256" key="7">
    <source>
        <dbReference type="ARBA" id="ARBA00023015"/>
    </source>
</evidence>
<dbReference type="AlphaFoldDB" id="A0A9X4MJ66"/>
<keyword evidence="4" id="KW-0547">Nucleotide-binding</keyword>
<evidence type="ECO:0000256" key="2">
    <source>
        <dbReference type="ARBA" id="ARBA00022490"/>
    </source>
</evidence>
<dbReference type="GO" id="GO:0005737">
    <property type="term" value="C:cytoplasm"/>
    <property type="evidence" value="ECO:0007669"/>
    <property type="project" value="UniProtKB-SubCell"/>
</dbReference>
<keyword evidence="9" id="KW-0010">Activator</keyword>
<dbReference type="InterPro" id="IPR002197">
    <property type="entry name" value="HTH_Fis"/>
</dbReference>
<keyword evidence="2" id="KW-0963">Cytoplasm</keyword>
<dbReference type="PANTHER" id="PTHR32071">
    <property type="entry name" value="TRANSCRIPTIONAL REGULATORY PROTEIN"/>
    <property type="match status" value="1"/>
</dbReference>
<evidence type="ECO:0000256" key="4">
    <source>
        <dbReference type="ARBA" id="ARBA00022741"/>
    </source>
</evidence>
<evidence type="ECO:0000256" key="8">
    <source>
        <dbReference type="ARBA" id="ARBA00023125"/>
    </source>
</evidence>
<dbReference type="GO" id="GO:0006355">
    <property type="term" value="P:regulation of DNA-templated transcription"/>
    <property type="evidence" value="ECO:0007669"/>
    <property type="project" value="InterPro"/>
</dbReference>
<reference evidence="15" key="2">
    <citation type="submission" date="2022-10" db="EMBL/GenBank/DDBJ databases">
        <authorList>
            <person name="Aronson H.S."/>
        </authorList>
    </citation>
    <scope>NUCLEOTIDE SEQUENCE</scope>
    <source>
        <strain evidence="15">RS19-109</strain>
    </source>
</reference>
<reference evidence="15" key="1">
    <citation type="journal article" date="2022" name="bioRxiv">
        <title>Thiovibrio frasassiensisgen. nov., sp. nov., an autotrophic, elemental sulfur disproportionating bacterium isolated from sulfidic karst sediment, and proposal of Thiovibrionaceae fam. nov.</title>
        <authorList>
            <person name="Aronson H."/>
            <person name="Thomas C."/>
            <person name="Bhattacharyya M."/>
            <person name="Eckstein S."/>
            <person name="Jensen S."/>
            <person name="Barco R."/>
            <person name="Macalady J."/>
            <person name="Amend J."/>
        </authorList>
    </citation>
    <scope>NUCLEOTIDE SEQUENCE</scope>
    <source>
        <strain evidence="15">RS19-109</strain>
    </source>
</reference>
<dbReference type="SMART" id="SM00448">
    <property type="entry name" value="REC"/>
    <property type="match status" value="1"/>
</dbReference>
<dbReference type="Gene3D" id="3.40.50.2300">
    <property type="match status" value="1"/>
</dbReference>
<dbReference type="PROSITE" id="PS00675">
    <property type="entry name" value="SIGMA54_INTERACT_1"/>
    <property type="match status" value="1"/>
</dbReference>
<keyword evidence="6" id="KW-0902">Two-component regulatory system</keyword>
<dbReference type="InterPro" id="IPR001789">
    <property type="entry name" value="Sig_transdc_resp-reg_receiver"/>
</dbReference>
<feature type="domain" description="Response regulatory" evidence="14">
    <location>
        <begin position="8"/>
        <end position="122"/>
    </location>
</feature>
<evidence type="ECO:0000256" key="10">
    <source>
        <dbReference type="ARBA" id="ARBA00023163"/>
    </source>
</evidence>
<sequence>MKKNHPVSILVVDDDKTHRIMLKTMLKQWGWQTEEADDGTTAIEAVHSTPFDAILMDVRMTKLDGIEALRRIHAYNPAIPVIIMTAYSSVDAAVEAIKIGAHDYLTKPLDFDRLKLTMARALDHRQVQENKNASPKNNSLSMETGGIIGNSAPMRELLEMVSYVAPSEATVLISGESGTGKELIAAALHHNSARKNGPFIKVNCAALVENLLESELFGHEKGAFTGADRRREGKFVQANGGTIFLDEISETSPGMQAKLLRVLQEHEVQRVGGQETLGVDVRVLAASNRNLEEEVARGEFREDLYYRLNVVPLHVPPLKERREDIPILAEHFVEKFAKKNNRQVAGITPRCMALLINYPWPGNVRELENAIERGIILMRGDYLDEESLPIPVRRFTTNNDTAEASAAAPPGSLEEAEQLVIKNILAETGGNKSEASRRLNITRKTLLSKMHKYGLT</sequence>
<dbReference type="InterPro" id="IPR025943">
    <property type="entry name" value="Sigma_54_int_dom_ATP-bd_2"/>
</dbReference>
<dbReference type="RefSeq" id="WP_307633455.1">
    <property type="nucleotide sequence ID" value="NZ_JAPHEH010000001.1"/>
</dbReference>
<dbReference type="PANTHER" id="PTHR32071:SF117">
    <property type="entry name" value="PTS-DEPENDENT DIHYDROXYACETONE KINASE OPERON REGULATORY PROTEIN-RELATED"/>
    <property type="match status" value="1"/>
</dbReference>
<evidence type="ECO:0000256" key="5">
    <source>
        <dbReference type="ARBA" id="ARBA00022840"/>
    </source>
</evidence>
<keyword evidence="3 11" id="KW-0597">Phosphoprotein</keyword>
<evidence type="ECO:0000259" key="13">
    <source>
        <dbReference type="PROSITE" id="PS50045"/>
    </source>
</evidence>
<dbReference type="GO" id="GO:0043565">
    <property type="term" value="F:sequence-specific DNA binding"/>
    <property type="evidence" value="ECO:0007669"/>
    <property type="project" value="InterPro"/>
</dbReference>
<dbReference type="CDD" id="cd00009">
    <property type="entry name" value="AAA"/>
    <property type="match status" value="1"/>
</dbReference>
<dbReference type="GO" id="GO:0000160">
    <property type="term" value="P:phosphorelay signal transduction system"/>
    <property type="evidence" value="ECO:0007669"/>
    <property type="project" value="UniProtKB-KW"/>
</dbReference>
<keyword evidence="5" id="KW-0067">ATP-binding</keyword>
<dbReference type="InterPro" id="IPR025944">
    <property type="entry name" value="Sigma_54_int_dom_CS"/>
</dbReference>
<dbReference type="Gene3D" id="1.10.10.60">
    <property type="entry name" value="Homeodomain-like"/>
    <property type="match status" value="1"/>
</dbReference>
<dbReference type="GO" id="GO:0005524">
    <property type="term" value="F:ATP binding"/>
    <property type="evidence" value="ECO:0007669"/>
    <property type="project" value="UniProtKB-KW"/>
</dbReference>
<evidence type="ECO:0000259" key="14">
    <source>
        <dbReference type="PROSITE" id="PS50110"/>
    </source>
</evidence>
<feature type="domain" description="Sigma-54 factor interaction" evidence="13">
    <location>
        <begin position="147"/>
        <end position="376"/>
    </location>
</feature>
<comment type="caution">
    <text evidence="15">The sequence shown here is derived from an EMBL/GenBank/DDBJ whole genome shotgun (WGS) entry which is preliminary data.</text>
</comment>
<feature type="region of interest" description="Disordered" evidence="12">
    <location>
        <begin position="125"/>
        <end position="145"/>
    </location>
</feature>
<protein>
    <submittedName>
        <fullName evidence="15">Sigma-54 dependent transcriptional regulator</fullName>
    </submittedName>
</protein>
<evidence type="ECO:0000256" key="6">
    <source>
        <dbReference type="ARBA" id="ARBA00023012"/>
    </source>
</evidence>
<dbReference type="InterPro" id="IPR011006">
    <property type="entry name" value="CheY-like_superfamily"/>
</dbReference>
<dbReference type="PROSITE" id="PS00688">
    <property type="entry name" value="SIGMA54_INTERACT_3"/>
    <property type="match status" value="1"/>
</dbReference>
<dbReference type="Pfam" id="PF02954">
    <property type="entry name" value="HTH_8"/>
    <property type="match status" value="1"/>
</dbReference>
<evidence type="ECO:0000256" key="9">
    <source>
        <dbReference type="ARBA" id="ARBA00023159"/>
    </source>
</evidence>
<evidence type="ECO:0000256" key="12">
    <source>
        <dbReference type="SAM" id="MobiDB-lite"/>
    </source>
</evidence>
<evidence type="ECO:0000256" key="11">
    <source>
        <dbReference type="PROSITE-ProRule" id="PRU00169"/>
    </source>
</evidence>
<dbReference type="Pfam" id="PF25601">
    <property type="entry name" value="AAA_lid_14"/>
    <property type="match status" value="1"/>
</dbReference>
<dbReference type="Proteomes" id="UP001154240">
    <property type="component" value="Unassembled WGS sequence"/>
</dbReference>
<dbReference type="PROSITE" id="PS00676">
    <property type="entry name" value="SIGMA54_INTERACT_2"/>
    <property type="match status" value="1"/>
</dbReference>
<organism evidence="15 16">
    <name type="scientific">Thiovibrio frasassiensis</name>
    <dbReference type="NCBI Taxonomy" id="2984131"/>
    <lineage>
        <taxon>Bacteria</taxon>
        <taxon>Pseudomonadati</taxon>
        <taxon>Thermodesulfobacteriota</taxon>
        <taxon>Desulfobulbia</taxon>
        <taxon>Desulfobulbales</taxon>
        <taxon>Thiovibrionaceae</taxon>
        <taxon>Thiovibrio</taxon>
    </lineage>
</organism>
<keyword evidence="8" id="KW-0238">DNA-binding</keyword>